<feature type="transmembrane region" description="Helical" evidence="1">
    <location>
        <begin position="223"/>
        <end position="243"/>
    </location>
</feature>
<feature type="transmembrane region" description="Helical" evidence="1">
    <location>
        <begin position="61"/>
        <end position="82"/>
    </location>
</feature>
<name>A0A8J3C6B1_9ACTN</name>
<reference evidence="2" key="1">
    <citation type="journal article" date="2014" name="Int. J. Syst. Evol. Microbiol.">
        <title>Complete genome sequence of Corynebacterium casei LMG S-19264T (=DSM 44701T), isolated from a smear-ripened cheese.</title>
        <authorList>
            <consortium name="US DOE Joint Genome Institute (JGI-PGF)"/>
            <person name="Walter F."/>
            <person name="Albersmeier A."/>
            <person name="Kalinowski J."/>
            <person name="Ruckert C."/>
        </authorList>
    </citation>
    <scope>NUCLEOTIDE SEQUENCE</scope>
    <source>
        <strain evidence="2">CGMCC 4.7299</strain>
    </source>
</reference>
<keyword evidence="1" id="KW-0812">Transmembrane</keyword>
<keyword evidence="1" id="KW-1133">Transmembrane helix</keyword>
<sequence length="262" mass="27758">MSLGAVVRRSDLLLACLLIPAMAALVAALMPVNDGLYHFAVYDDPQTPDELRERWATTWSYRYTSGVLCGHFVSLTAGLALGCRRRWHALPAAAGLALALALVAVAVAIPAARLAAPDPPPPPVRLLVVEAVAYPLWAAVGVGIGTLLAVARRTTRLALGAAIIVATPLWWIFAYAGLAQHGVPKIPEWMLWPFPSLAAGAALSPSGLVTGDASRPPDLGGAWGYWAAVALCGSLLTYALLMYQITRRAQRRRGSPAELPDE</sequence>
<dbReference type="EMBL" id="BMMX01000042">
    <property type="protein sequence ID" value="GGL13611.1"/>
    <property type="molecule type" value="Genomic_DNA"/>
</dbReference>
<dbReference type="Proteomes" id="UP000656042">
    <property type="component" value="Unassembled WGS sequence"/>
</dbReference>
<organism evidence="2 3">
    <name type="scientific">Mangrovihabitans endophyticus</name>
    <dbReference type="NCBI Taxonomy" id="1751298"/>
    <lineage>
        <taxon>Bacteria</taxon>
        <taxon>Bacillati</taxon>
        <taxon>Actinomycetota</taxon>
        <taxon>Actinomycetes</taxon>
        <taxon>Micromonosporales</taxon>
        <taxon>Micromonosporaceae</taxon>
        <taxon>Mangrovihabitans</taxon>
    </lineage>
</organism>
<keyword evidence="3" id="KW-1185">Reference proteome</keyword>
<feature type="transmembrane region" description="Helical" evidence="1">
    <location>
        <begin position="157"/>
        <end position="178"/>
    </location>
</feature>
<protein>
    <submittedName>
        <fullName evidence="2">Uncharacterized protein</fullName>
    </submittedName>
</protein>
<evidence type="ECO:0000313" key="3">
    <source>
        <dbReference type="Proteomes" id="UP000656042"/>
    </source>
</evidence>
<comment type="caution">
    <text evidence="2">The sequence shown here is derived from an EMBL/GenBank/DDBJ whole genome shotgun (WGS) entry which is preliminary data.</text>
</comment>
<feature type="transmembrane region" description="Helical" evidence="1">
    <location>
        <begin position="89"/>
        <end position="112"/>
    </location>
</feature>
<accession>A0A8J3C6B1</accession>
<evidence type="ECO:0000313" key="2">
    <source>
        <dbReference type="EMBL" id="GGL13611.1"/>
    </source>
</evidence>
<gene>
    <name evidence="2" type="ORF">GCM10012284_55500</name>
</gene>
<reference evidence="2" key="2">
    <citation type="submission" date="2020-09" db="EMBL/GenBank/DDBJ databases">
        <authorList>
            <person name="Sun Q."/>
            <person name="Zhou Y."/>
        </authorList>
    </citation>
    <scope>NUCLEOTIDE SEQUENCE</scope>
    <source>
        <strain evidence="2">CGMCC 4.7299</strain>
    </source>
</reference>
<evidence type="ECO:0000256" key="1">
    <source>
        <dbReference type="SAM" id="Phobius"/>
    </source>
</evidence>
<proteinExistence type="predicted"/>
<feature type="transmembrane region" description="Helical" evidence="1">
    <location>
        <begin position="132"/>
        <end position="150"/>
    </location>
</feature>
<dbReference type="AlphaFoldDB" id="A0A8J3C6B1"/>
<keyword evidence="1" id="KW-0472">Membrane</keyword>
<feature type="transmembrane region" description="Helical" evidence="1">
    <location>
        <begin position="12"/>
        <end position="32"/>
    </location>
</feature>